<gene>
    <name evidence="9" type="ORF">AB6A40_002479</name>
</gene>
<dbReference type="Pfam" id="PF01607">
    <property type="entry name" value="CBM_14"/>
    <property type="match status" value="2"/>
</dbReference>
<evidence type="ECO:0000313" key="10">
    <source>
        <dbReference type="Proteomes" id="UP001608902"/>
    </source>
</evidence>
<feature type="domain" description="Chitin-binding type-2" evidence="8">
    <location>
        <begin position="120"/>
        <end position="176"/>
    </location>
</feature>
<feature type="chain" id="PRO_5044758563" description="Chitin-binding type-2 domain-containing protein" evidence="7">
    <location>
        <begin position="19"/>
        <end position="281"/>
    </location>
</feature>
<evidence type="ECO:0000256" key="6">
    <source>
        <dbReference type="SAM" id="MobiDB-lite"/>
    </source>
</evidence>
<evidence type="ECO:0000256" key="4">
    <source>
        <dbReference type="ARBA" id="ARBA00023157"/>
    </source>
</evidence>
<dbReference type="InterPro" id="IPR051940">
    <property type="entry name" value="Chitin_bind-dev_reg"/>
</dbReference>
<evidence type="ECO:0000256" key="3">
    <source>
        <dbReference type="ARBA" id="ARBA00022737"/>
    </source>
</evidence>
<evidence type="ECO:0000256" key="1">
    <source>
        <dbReference type="ARBA" id="ARBA00022669"/>
    </source>
</evidence>
<dbReference type="SUPFAM" id="SSF57625">
    <property type="entry name" value="Invertebrate chitin-binding proteins"/>
    <property type="match status" value="2"/>
</dbReference>
<dbReference type="PROSITE" id="PS50940">
    <property type="entry name" value="CHIT_BIND_II"/>
    <property type="match status" value="2"/>
</dbReference>
<feature type="compositionally biased region" description="Low complexity" evidence="6">
    <location>
        <begin position="197"/>
        <end position="237"/>
    </location>
</feature>
<keyword evidence="2 7" id="KW-0732">Signal</keyword>
<dbReference type="GO" id="GO:0008061">
    <property type="term" value="F:chitin binding"/>
    <property type="evidence" value="ECO:0007669"/>
    <property type="project" value="UniProtKB-KW"/>
</dbReference>
<name>A0ABD6E6P4_9BILA</name>
<protein>
    <recommendedName>
        <fullName evidence="8">Chitin-binding type-2 domain-containing protein</fullName>
    </recommendedName>
</protein>
<keyword evidence="1" id="KW-0147">Chitin-binding</keyword>
<keyword evidence="5" id="KW-0325">Glycoprotein</keyword>
<dbReference type="InterPro" id="IPR002557">
    <property type="entry name" value="Chitin-bd_dom"/>
</dbReference>
<comment type="caution">
    <text evidence="9">The sequence shown here is derived from an EMBL/GenBank/DDBJ whole genome shotgun (WGS) entry which is preliminary data.</text>
</comment>
<proteinExistence type="predicted"/>
<keyword evidence="4" id="KW-1015">Disulfide bond</keyword>
<evidence type="ECO:0000259" key="8">
    <source>
        <dbReference type="PROSITE" id="PS50940"/>
    </source>
</evidence>
<evidence type="ECO:0000256" key="7">
    <source>
        <dbReference type="SAM" id="SignalP"/>
    </source>
</evidence>
<accession>A0ABD6E6P4</accession>
<feature type="domain" description="Chitin-binding type-2" evidence="8">
    <location>
        <begin position="37"/>
        <end position="90"/>
    </location>
</feature>
<dbReference type="InterPro" id="IPR036508">
    <property type="entry name" value="Chitin-bd_dom_sf"/>
</dbReference>
<dbReference type="Gene3D" id="2.170.140.10">
    <property type="entry name" value="Chitin binding domain"/>
    <property type="match status" value="2"/>
</dbReference>
<dbReference type="Proteomes" id="UP001608902">
    <property type="component" value="Unassembled WGS sequence"/>
</dbReference>
<evidence type="ECO:0000256" key="5">
    <source>
        <dbReference type="ARBA" id="ARBA00023180"/>
    </source>
</evidence>
<sequence>MKFVAIVVLFAVFALNDAINVGIKKYEGWKEVACSKKFSCKGRPYGKYALGCSNRFVMCISEITYCMKCPSGLVFEPKLQKCIARNVCSVCRHRKPANNEPKEHGSHSSSESHEHSSKHRRFCTFKADGNYALGCSSHFASCVGGITYIMHCAAHLKFDPSSNACRDAYFVRLCGGHPYHGQKPPMMGTLPEKHHSSSWSSESYSSSKSSSSSGSSESFSKSSESASFEKSSSGKSSSSEELHYHIHPTHHHHHHHHHHHIHLPNHQKPMKPVKNVYGAAL</sequence>
<dbReference type="EMBL" id="JBGFUD010001113">
    <property type="protein sequence ID" value="MFH4975770.1"/>
    <property type="molecule type" value="Genomic_DNA"/>
</dbReference>
<reference evidence="9 10" key="1">
    <citation type="submission" date="2024-08" db="EMBL/GenBank/DDBJ databases">
        <title>Gnathostoma spinigerum genome.</title>
        <authorList>
            <person name="Gonzalez-Bertolin B."/>
            <person name="Monzon S."/>
            <person name="Zaballos A."/>
            <person name="Jimenez P."/>
            <person name="Dekumyoy P."/>
            <person name="Varona S."/>
            <person name="Cuesta I."/>
            <person name="Sumanam S."/>
            <person name="Adisakwattana P."/>
            <person name="Gasser R.B."/>
            <person name="Hernandez-Gonzalez A."/>
            <person name="Young N.D."/>
            <person name="Perteguer M.J."/>
        </authorList>
    </citation>
    <scope>NUCLEOTIDE SEQUENCE [LARGE SCALE GENOMIC DNA]</scope>
    <source>
        <strain evidence="9">AL3</strain>
        <tissue evidence="9">Liver</tissue>
    </source>
</reference>
<organism evidence="9 10">
    <name type="scientific">Gnathostoma spinigerum</name>
    <dbReference type="NCBI Taxonomy" id="75299"/>
    <lineage>
        <taxon>Eukaryota</taxon>
        <taxon>Metazoa</taxon>
        <taxon>Ecdysozoa</taxon>
        <taxon>Nematoda</taxon>
        <taxon>Chromadorea</taxon>
        <taxon>Rhabditida</taxon>
        <taxon>Spirurina</taxon>
        <taxon>Gnathostomatomorpha</taxon>
        <taxon>Gnathostomatoidea</taxon>
        <taxon>Gnathostomatidae</taxon>
        <taxon>Gnathostoma</taxon>
    </lineage>
</organism>
<dbReference type="AlphaFoldDB" id="A0ABD6E6P4"/>
<keyword evidence="3" id="KW-0677">Repeat</keyword>
<feature type="signal peptide" evidence="7">
    <location>
        <begin position="1"/>
        <end position="18"/>
    </location>
</feature>
<keyword evidence="10" id="KW-1185">Reference proteome</keyword>
<feature type="compositionally biased region" description="Basic residues" evidence="6">
    <location>
        <begin position="245"/>
        <end position="271"/>
    </location>
</feature>
<feature type="region of interest" description="Disordered" evidence="6">
    <location>
        <begin position="185"/>
        <end position="271"/>
    </location>
</feature>
<evidence type="ECO:0000256" key="2">
    <source>
        <dbReference type="ARBA" id="ARBA00022729"/>
    </source>
</evidence>
<evidence type="ECO:0000313" key="9">
    <source>
        <dbReference type="EMBL" id="MFH4975770.1"/>
    </source>
</evidence>
<dbReference type="SMART" id="SM00494">
    <property type="entry name" value="ChtBD2"/>
    <property type="match status" value="2"/>
</dbReference>
<dbReference type="PANTHER" id="PTHR23301:SF0">
    <property type="entry name" value="CHITIN-BINDING TYPE-2 DOMAIN-CONTAINING PROTEIN-RELATED"/>
    <property type="match status" value="1"/>
</dbReference>
<dbReference type="PANTHER" id="PTHR23301">
    <property type="entry name" value="CHITIN BINDING PERITROPHIN-A"/>
    <property type="match status" value="1"/>
</dbReference>